<organism evidence="8 9">
    <name type="scientific">Bicyclus anynana</name>
    <name type="common">Squinting bush brown butterfly</name>
    <dbReference type="NCBI Taxonomy" id="110368"/>
    <lineage>
        <taxon>Eukaryota</taxon>
        <taxon>Metazoa</taxon>
        <taxon>Ecdysozoa</taxon>
        <taxon>Arthropoda</taxon>
        <taxon>Hexapoda</taxon>
        <taxon>Insecta</taxon>
        <taxon>Pterygota</taxon>
        <taxon>Neoptera</taxon>
        <taxon>Endopterygota</taxon>
        <taxon>Lepidoptera</taxon>
        <taxon>Glossata</taxon>
        <taxon>Ditrysia</taxon>
        <taxon>Papilionoidea</taxon>
        <taxon>Nymphalidae</taxon>
        <taxon>Satyrinae</taxon>
        <taxon>Satyrini</taxon>
        <taxon>Mycalesina</taxon>
        <taxon>Bicyclus</taxon>
    </lineage>
</organism>
<reference evidence="9" key="1">
    <citation type="submission" date="2025-08" db="UniProtKB">
        <authorList>
            <consortium name="RefSeq"/>
        </authorList>
    </citation>
    <scope>IDENTIFICATION</scope>
</reference>
<evidence type="ECO:0000256" key="4">
    <source>
        <dbReference type="ARBA" id="ARBA00022989"/>
    </source>
</evidence>
<gene>
    <name evidence="9" type="primary">LOC112047546</name>
</gene>
<dbReference type="InterPro" id="IPR018499">
    <property type="entry name" value="Tetraspanin/Peripherin"/>
</dbReference>
<accession>A0A6J1MXZ7</accession>
<proteinExistence type="inferred from homology"/>
<dbReference type="RefSeq" id="XP_023940450.2">
    <property type="nucleotide sequence ID" value="XM_024084682.2"/>
</dbReference>
<dbReference type="PANTHER" id="PTHR19282">
    <property type="entry name" value="TETRASPANIN"/>
    <property type="match status" value="1"/>
</dbReference>
<evidence type="ECO:0000256" key="6">
    <source>
        <dbReference type="PIRSR" id="PIRSR002419-1"/>
    </source>
</evidence>
<comment type="similarity">
    <text evidence="2 7">Belongs to the tetraspanin (TM4SF) family.</text>
</comment>
<dbReference type="SUPFAM" id="SSF48652">
    <property type="entry name" value="Tetraspanin"/>
    <property type="match status" value="1"/>
</dbReference>
<name>A0A6J1MXZ7_BICAN</name>
<dbReference type="Pfam" id="PF00335">
    <property type="entry name" value="Tetraspanin"/>
    <property type="match status" value="1"/>
</dbReference>
<evidence type="ECO:0000313" key="8">
    <source>
        <dbReference type="Proteomes" id="UP001652582"/>
    </source>
</evidence>
<dbReference type="Proteomes" id="UP001652582">
    <property type="component" value="Chromosome 16"/>
</dbReference>
<comment type="subcellular location">
    <subcellularLocation>
        <location evidence="1 7">Membrane</location>
        <topology evidence="1 7">Multi-pass membrane protein</topology>
    </subcellularLocation>
</comment>
<evidence type="ECO:0000256" key="5">
    <source>
        <dbReference type="ARBA" id="ARBA00023136"/>
    </source>
</evidence>
<evidence type="ECO:0000256" key="3">
    <source>
        <dbReference type="ARBA" id="ARBA00022692"/>
    </source>
</evidence>
<feature type="transmembrane region" description="Helical" evidence="7">
    <location>
        <begin position="7"/>
        <end position="35"/>
    </location>
</feature>
<evidence type="ECO:0000313" key="9">
    <source>
        <dbReference type="RefSeq" id="XP_023940450.2"/>
    </source>
</evidence>
<dbReference type="GO" id="GO:0005886">
    <property type="term" value="C:plasma membrane"/>
    <property type="evidence" value="ECO:0007669"/>
    <property type="project" value="TreeGrafter"/>
</dbReference>
<dbReference type="GeneID" id="112047546"/>
<protein>
    <recommendedName>
        <fullName evidence="7">Tetraspanin</fullName>
    </recommendedName>
</protein>
<dbReference type="PRINTS" id="PR00259">
    <property type="entry name" value="TMFOUR"/>
</dbReference>
<feature type="disulfide bond" evidence="6">
    <location>
        <begin position="136"/>
        <end position="173"/>
    </location>
</feature>
<dbReference type="InterPro" id="IPR000301">
    <property type="entry name" value="Tetraspanin_animals"/>
</dbReference>
<dbReference type="InterPro" id="IPR008952">
    <property type="entry name" value="Tetraspanin_EC2_sf"/>
</dbReference>
<feature type="disulfide bond" evidence="6">
    <location>
        <begin position="137"/>
        <end position="157"/>
    </location>
</feature>
<sequence>MCFLVKYVLFFANVIFTLAGLTLIGVGSAVLVLASDVLEIVPNALNAIPITVIVLGCVIFVISFFGCCGAIRENRCFLATYSIIMLLLAAGKIYLAVVIFKAMDTIHMKVVEWLTKAFINENMRQPFHAVEIAFRCCGTVGWQSYTGLLPALPPSCCSADAAVCDQSNAFGGCNGVVGDFFATYGEATASVIVVIVAVELVAMLFGFCLCNNITNRKRETV</sequence>
<evidence type="ECO:0000256" key="7">
    <source>
        <dbReference type="RuleBase" id="RU361218"/>
    </source>
</evidence>
<dbReference type="OrthoDB" id="432835at2759"/>
<dbReference type="AlphaFoldDB" id="A0A6J1MXZ7"/>
<keyword evidence="3 7" id="KW-0812">Transmembrane</keyword>
<keyword evidence="5 7" id="KW-0472">Membrane</keyword>
<keyword evidence="8" id="KW-1185">Reference proteome</keyword>
<dbReference type="PIRSF" id="PIRSF002419">
    <property type="entry name" value="Tetraspanin"/>
    <property type="match status" value="1"/>
</dbReference>
<feature type="transmembrane region" description="Helical" evidence="7">
    <location>
        <begin position="47"/>
        <end position="71"/>
    </location>
</feature>
<dbReference type="KEGG" id="bany:112047546"/>
<evidence type="ECO:0000256" key="2">
    <source>
        <dbReference type="ARBA" id="ARBA00006840"/>
    </source>
</evidence>
<feature type="transmembrane region" description="Helical" evidence="7">
    <location>
        <begin position="187"/>
        <end position="210"/>
    </location>
</feature>
<dbReference type="CDD" id="cd03127">
    <property type="entry name" value="tetraspanin_LEL"/>
    <property type="match status" value="1"/>
</dbReference>
<dbReference type="PANTHER" id="PTHR19282:SF544">
    <property type="entry name" value="TETRASPANIN"/>
    <property type="match status" value="1"/>
</dbReference>
<keyword evidence="6" id="KW-1015">Disulfide bond</keyword>
<evidence type="ECO:0000256" key="1">
    <source>
        <dbReference type="ARBA" id="ARBA00004141"/>
    </source>
</evidence>
<keyword evidence="4 7" id="KW-1133">Transmembrane helix</keyword>
<feature type="transmembrane region" description="Helical" evidence="7">
    <location>
        <begin position="78"/>
        <end position="100"/>
    </location>
</feature>